<dbReference type="PROSITE" id="PS50860">
    <property type="entry name" value="AA_TRNA_LIGASE_II_ALA"/>
    <property type="match status" value="1"/>
</dbReference>
<dbReference type="GO" id="GO:0002161">
    <property type="term" value="F:aminoacyl-tRNA deacylase activity"/>
    <property type="evidence" value="ECO:0007669"/>
    <property type="project" value="UniProtKB-ARBA"/>
</dbReference>
<sequence length="402" mass="44579">MSKLYQMDPYLLQYRSEITGHVEQSGRVGVLIKDNIFYPAGGGQPADRGTLVCARRSYEVVDVEQTPAGIVHWLAGTDAPAVGAGIFMRVDAERRLDHMQQHHGQHIISAVFEQQYGWATTGFHLGEQTGTIDLAVSELSDQVLQQVEAEANQIVMENLPVQVKTYRRSELSPDLLQKVPPGEQEVRLVIIPGLDENPCCGTHPRYTGETGPIKLLKTEKVRGQVRLHFVCGGRTVHWMWQTYIWQRRLEQAIGAAGQEAVSRLAKRESELKKLQKERKELLQFKYHCLAEAQVPQALQVSGALVLLQHWPEADMDMLRGLAAAWCGKPGRVAVLAGGHGPYDLLLARGAGVAWPVNRLAEVLWPLCQGKGGGNAEVAQGKAQILPLPEMQQIIADFNRQFS</sequence>
<evidence type="ECO:0000256" key="1">
    <source>
        <dbReference type="ARBA" id="ARBA00001947"/>
    </source>
</evidence>
<name>K8EL68_9FIRM</name>
<keyword evidence="3" id="KW-0479">Metal-binding</keyword>
<keyword evidence="7" id="KW-0030">Aminoacyl-tRNA synthetase</keyword>
<dbReference type="EMBL" id="CAOS01000014">
    <property type="protein sequence ID" value="CCO09261.1"/>
    <property type="molecule type" value="Genomic_DNA"/>
</dbReference>
<dbReference type="Proteomes" id="UP000009315">
    <property type="component" value="Unassembled WGS sequence"/>
</dbReference>
<organism evidence="7 8">
    <name type="scientific">Desulforamulus hydrothermalis Lam5 = DSM 18033</name>
    <dbReference type="NCBI Taxonomy" id="1121428"/>
    <lineage>
        <taxon>Bacteria</taxon>
        <taxon>Bacillati</taxon>
        <taxon>Bacillota</taxon>
        <taxon>Clostridia</taxon>
        <taxon>Eubacteriales</taxon>
        <taxon>Peptococcaceae</taxon>
        <taxon>Desulforamulus</taxon>
    </lineage>
</organism>
<dbReference type="Gene3D" id="2.40.30.130">
    <property type="match status" value="1"/>
</dbReference>
<dbReference type="SUPFAM" id="SSF55186">
    <property type="entry name" value="ThrRS/AlaRS common domain"/>
    <property type="match status" value="1"/>
</dbReference>
<comment type="caution">
    <text evidence="7">The sequence shown here is derived from an EMBL/GenBank/DDBJ whole genome shotgun (WGS) entry which is preliminary data.</text>
</comment>
<dbReference type="Gene3D" id="3.10.310.40">
    <property type="match status" value="1"/>
</dbReference>
<dbReference type="Pfam" id="PF01411">
    <property type="entry name" value="tRNA-synt_2c"/>
    <property type="match status" value="1"/>
</dbReference>
<dbReference type="InterPro" id="IPR051335">
    <property type="entry name" value="Alanyl-tRNA_Editing_Enzymes"/>
</dbReference>
<dbReference type="GO" id="GO:0005737">
    <property type="term" value="C:cytoplasm"/>
    <property type="evidence" value="ECO:0007669"/>
    <property type="project" value="UniProtKB-SubCell"/>
</dbReference>
<dbReference type="InterPro" id="IPR012947">
    <property type="entry name" value="tRNA_SAD"/>
</dbReference>
<dbReference type="AlphaFoldDB" id="K8EL68"/>
<dbReference type="OrthoDB" id="9812949at2"/>
<dbReference type="GO" id="GO:0003676">
    <property type="term" value="F:nucleic acid binding"/>
    <property type="evidence" value="ECO:0007669"/>
    <property type="project" value="InterPro"/>
</dbReference>
<dbReference type="PANTHER" id="PTHR43462:SF1">
    <property type="entry name" value="ALANYL-TRNA EDITING PROTEIN AARSD1"/>
    <property type="match status" value="1"/>
</dbReference>
<dbReference type="PANTHER" id="PTHR43462">
    <property type="entry name" value="ALANYL-TRNA EDITING PROTEIN"/>
    <property type="match status" value="1"/>
</dbReference>
<dbReference type="InterPro" id="IPR009000">
    <property type="entry name" value="Transl_B-barrel_sf"/>
</dbReference>
<evidence type="ECO:0000313" key="8">
    <source>
        <dbReference type="Proteomes" id="UP000009315"/>
    </source>
</evidence>
<evidence type="ECO:0000256" key="4">
    <source>
        <dbReference type="ARBA" id="ARBA00022833"/>
    </source>
</evidence>
<keyword evidence="4" id="KW-0862">Zinc</keyword>
<dbReference type="eggNOG" id="COG0013">
    <property type="taxonomic scope" value="Bacteria"/>
</dbReference>
<dbReference type="Pfam" id="PF07973">
    <property type="entry name" value="tRNA_SAD"/>
    <property type="match status" value="1"/>
</dbReference>
<dbReference type="GO" id="GO:0004813">
    <property type="term" value="F:alanine-tRNA ligase activity"/>
    <property type="evidence" value="ECO:0007669"/>
    <property type="project" value="InterPro"/>
</dbReference>
<gene>
    <name evidence="7" type="ORF">DESHY_70047</name>
</gene>
<dbReference type="Gene3D" id="3.30.980.10">
    <property type="entry name" value="Threonyl-trna Synthetase, Chain A, domain 2"/>
    <property type="match status" value="1"/>
</dbReference>
<dbReference type="GO" id="GO:0005524">
    <property type="term" value="F:ATP binding"/>
    <property type="evidence" value="ECO:0007669"/>
    <property type="project" value="InterPro"/>
</dbReference>
<dbReference type="SUPFAM" id="SSF50447">
    <property type="entry name" value="Translation proteins"/>
    <property type="match status" value="1"/>
</dbReference>
<dbReference type="InterPro" id="IPR018164">
    <property type="entry name" value="Ala-tRNA-synth_IIc_N"/>
</dbReference>
<keyword evidence="8" id="KW-1185">Reference proteome</keyword>
<protein>
    <submittedName>
        <fullName evidence="7">Threonyl/alanyl tRNA synthetase SAD</fullName>
    </submittedName>
</protein>
<feature type="coiled-coil region" evidence="5">
    <location>
        <begin position="257"/>
        <end position="284"/>
    </location>
</feature>
<dbReference type="STRING" id="1121428.DESHY_70047"/>
<keyword evidence="7" id="KW-0436">Ligase</keyword>
<dbReference type="GO" id="GO:0006419">
    <property type="term" value="P:alanyl-tRNA aminoacylation"/>
    <property type="evidence" value="ECO:0007669"/>
    <property type="project" value="InterPro"/>
</dbReference>
<evidence type="ECO:0000259" key="6">
    <source>
        <dbReference type="PROSITE" id="PS50860"/>
    </source>
</evidence>
<dbReference type="GO" id="GO:0046872">
    <property type="term" value="F:metal ion binding"/>
    <property type="evidence" value="ECO:0007669"/>
    <property type="project" value="UniProtKB-KW"/>
</dbReference>
<evidence type="ECO:0000313" key="7">
    <source>
        <dbReference type="EMBL" id="CCO09261.1"/>
    </source>
</evidence>
<evidence type="ECO:0000256" key="5">
    <source>
        <dbReference type="SAM" id="Coils"/>
    </source>
</evidence>
<keyword evidence="5" id="KW-0175">Coiled coil</keyword>
<dbReference type="RefSeq" id="WP_008413194.1">
    <property type="nucleotide sequence ID" value="NZ_CAOS01000014.1"/>
</dbReference>
<dbReference type="SMART" id="SM00863">
    <property type="entry name" value="tRNA_SAD"/>
    <property type="match status" value="1"/>
</dbReference>
<proteinExistence type="predicted"/>
<reference evidence="7 8" key="1">
    <citation type="journal article" date="2013" name="Genome Announc.">
        <title>Genome Sequence of the Sulfate-Reducing Bacterium Desulfotomaculum hydrothermale Lam5(T).</title>
        <authorList>
            <person name="Amin O."/>
            <person name="Fardeau M.L."/>
            <person name="Valette O."/>
            <person name="Hirschler-Rea A."/>
            <person name="Barbe V."/>
            <person name="Medigue C."/>
            <person name="Vacherie B."/>
            <person name="Ollivier B."/>
            <person name="Bertin P.N."/>
            <person name="Dolla A."/>
        </authorList>
    </citation>
    <scope>NUCLEOTIDE SEQUENCE [LARGE SCALE GENOMIC DNA]</scope>
    <source>
        <strain evidence="8">Lam5 / DSM 18033</strain>
    </source>
</reference>
<dbReference type="InterPro" id="IPR018163">
    <property type="entry name" value="Thr/Ala-tRNA-synth_IIc_edit"/>
</dbReference>
<dbReference type="InterPro" id="IPR018165">
    <property type="entry name" value="Ala-tRNA-synth_IIc_core"/>
</dbReference>
<evidence type="ECO:0000256" key="2">
    <source>
        <dbReference type="ARBA" id="ARBA00004496"/>
    </source>
</evidence>
<evidence type="ECO:0000256" key="3">
    <source>
        <dbReference type="ARBA" id="ARBA00022723"/>
    </source>
</evidence>
<accession>K8EL68</accession>
<feature type="domain" description="Alanyl-transfer RNA synthetases family profile" evidence="6">
    <location>
        <begin position="1"/>
        <end position="226"/>
    </location>
</feature>
<comment type="cofactor">
    <cofactor evidence="1">
        <name>Zn(2+)</name>
        <dbReference type="ChEBI" id="CHEBI:29105"/>
    </cofactor>
</comment>
<comment type="subcellular location">
    <subcellularLocation>
        <location evidence="2">Cytoplasm</location>
    </subcellularLocation>
</comment>